<dbReference type="RefSeq" id="WP_251799874.1">
    <property type="nucleotide sequence ID" value="NZ_JAMQOL010000029.1"/>
</dbReference>
<sequence length="59" mass="6260">MAANRGKTLAAGYTDTADQAALRRAMAAHDRVLTPWGITSSVAYSPWQTIDDGAVKGRP</sequence>
<gene>
    <name evidence="1" type="ORF">LXN57_21025</name>
</gene>
<dbReference type="EMBL" id="JAMQOL010000029">
    <property type="protein sequence ID" value="MCM4080066.1"/>
    <property type="molecule type" value="Genomic_DNA"/>
</dbReference>
<evidence type="ECO:0000313" key="1">
    <source>
        <dbReference type="EMBL" id="MCM4080066.1"/>
    </source>
</evidence>
<comment type="caution">
    <text evidence="1">The sequence shown here is derived from an EMBL/GenBank/DDBJ whole genome shotgun (WGS) entry which is preliminary data.</text>
</comment>
<reference evidence="1 2" key="1">
    <citation type="submission" date="2022-06" db="EMBL/GenBank/DDBJ databases">
        <title>Actinoplanes abujensis sp. nov., isolated from Nigerian arid soil.</title>
        <authorList>
            <person name="Ding P."/>
        </authorList>
    </citation>
    <scope>NUCLEOTIDE SEQUENCE [LARGE SCALE GENOMIC DNA]</scope>
    <source>
        <strain evidence="2">TRM88002</strain>
    </source>
</reference>
<accession>A0ABT0Y229</accession>
<name>A0ABT0Y229_9ACTN</name>
<dbReference type="Proteomes" id="UP001523216">
    <property type="component" value="Unassembled WGS sequence"/>
</dbReference>
<evidence type="ECO:0000313" key="2">
    <source>
        <dbReference type="Proteomes" id="UP001523216"/>
    </source>
</evidence>
<organism evidence="1 2">
    <name type="scientific">Paractinoplanes hotanensis</name>
    <dbReference type="NCBI Taxonomy" id="2906497"/>
    <lineage>
        <taxon>Bacteria</taxon>
        <taxon>Bacillati</taxon>
        <taxon>Actinomycetota</taxon>
        <taxon>Actinomycetes</taxon>
        <taxon>Micromonosporales</taxon>
        <taxon>Micromonosporaceae</taxon>
        <taxon>Paractinoplanes</taxon>
    </lineage>
</organism>
<keyword evidence="2" id="KW-1185">Reference proteome</keyword>
<protein>
    <submittedName>
        <fullName evidence="1">Uncharacterized protein</fullName>
    </submittedName>
</protein>
<proteinExistence type="predicted"/>